<keyword evidence="3" id="KW-1185">Reference proteome</keyword>
<dbReference type="OrthoDB" id="2688210at2759"/>
<comment type="caution">
    <text evidence="2">The sequence shown here is derived from an EMBL/GenBank/DDBJ whole genome shotgun (WGS) entry which is preliminary data.</text>
</comment>
<evidence type="ECO:0000313" key="3">
    <source>
        <dbReference type="Proteomes" id="UP000714275"/>
    </source>
</evidence>
<gene>
    <name evidence="2" type="ORF">EV702DRAFT_1132884</name>
</gene>
<organism evidence="2 3">
    <name type="scientific">Suillus placidus</name>
    <dbReference type="NCBI Taxonomy" id="48579"/>
    <lineage>
        <taxon>Eukaryota</taxon>
        <taxon>Fungi</taxon>
        <taxon>Dikarya</taxon>
        <taxon>Basidiomycota</taxon>
        <taxon>Agaricomycotina</taxon>
        <taxon>Agaricomycetes</taxon>
        <taxon>Agaricomycetidae</taxon>
        <taxon>Boletales</taxon>
        <taxon>Suillineae</taxon>
        <taxon>Suillaceae</taxon>
        <taxon>Suillus</taxon>
    </lineage>
</organism>
<feature type="region of interest" description="Disordered" evidence="1">
    <location>
        <begin position="1"/>
        <end position="52"/>
    </location>
</feature>
<name>A0A9P6ZMT9_9AGAM</name>
<reference evidence="2" key="1">
    <citation type="journal article" date="2020" name="New Phytol.">
        <title>Comparative genomics reveals dynamic genome evolution in host specialist ectomycorrhizal fungi.</title>
        <authorList>
            <person name="Lofgren L.A."/>
            <person name="Nguyen N.H."/>
            <person name="Vilgalys R."/>
            <person name="Ruytinx J."/>
            <person name="Liao H.L."/>
            <person name="Branco S."/>
            <person name="Kuo A."/>
            <person name="LaButti K."/>
            <person name="Lipzen A."/>
            <person name="Andreopoulos W."/>
            <person name="Pangilinan J."/>
            <person name="Riley R."/>
            <person name="Hundley H."/>
            <person name="Na H."/>
            <person name="Barry K."/>
            <person name="Grigoriev I.V."/>
            <person name="Stajich J.E."/>
            <person name="Kennedy P.G."/>
        </authorList>
    </citation>
    <scope>NUCLEOTIDE SEQUENCE</scope>
    <source>
        <strain evidence="2">DOB743</strain>
    </source>
</reference>
<dbReference type="EMBL" id="JABBWD010000051">
    <property type="protein sequence ID" value="KAG1772907.1"/>
    <property type="molecule type" value="Genomic_DNA"/>
</dbReference>
<dbReference type="AlphaFoldDB" id="A0A9P6ZMT9"/>
<protein>
    <submittedName>
        <fullName evidence="2">Uncharacterized protein</fullName>
    </submittedName>
</protein>
<dbReference type="Proteomes" id="UP000714275">
    <property type="component" value="Unassembled WGS sequence"/>
</dbReference>
<evidence type="ECO:0000256" key="1">
    <source>
        <dbReference type="SAM" id="MobiDB-lite"/>
    </source>
</evidence>
<proteinExistence type="predicted"/>
<feature type="compositionally biased region" description="Basic and acidic residues" evidence="1">
    <location>
        <begin position="17"/>
        <end position="52"/>
    </location>
</feature>
<accession>A0A9P6ZMT9</accession>
<sequence length="86" mass="9652">MNNNAAKNTWAEQVEQAARDAEEAQRLADEEEQERQVALEEEQEAARGEEHKKNKVKFVPVATTKIPTGPIVIPSHYAVRKLKAGE</sequence>
<evidence type="ECO:0000313" key="2">
    <source>
        <dbReference type="EMBL" id="KAG1772907.1"/>
    </source>
</evidence>